<dbReference type="NCBIfam" id="TIGR00247">
    <property type="entry name" value="endolytic transglycosylase MltG"/>
    <property type="match status" value="1"/>
</dbReference>
<comment type="catalytic activity">
    <reaction evidence="7">
        <text>a peptidoglycan chain = a peptidoglycan chain with N-acetyl-1,6-anhydromuramyl-[peptide] at the reducing end + a peptidoglycan chain with N-acetylglucosamine at the non-reducing end.</text>
        <dbReference type="EC" id="4.2.2.29"/>
    </reaction>
</comment>
<dbReference type="Gene3D" id="3.30.1490.480">
    <property type="entry name" value="Endolytic murein transglycosylase"/>
    <property type="match status" value="1"/>
</dbReference>
<comment type="caution">
    <text evidence="8">The sequence shown here is derived from an EMBL/GenBank/DDBJ whole genome shotgun (WGS) entry which is preliminary data.</text>
</comment>
<keyword evidence="6 7" id="KW-0961">Cell wall biogenesis/degradation</keyword>
<dbReference type="HAMAP" id="MF_02065">
    <property type="entry name" value="MltG"/>
    <property type="match status" value="1"/>
</dbReference>
<dbReference type="GO" id="GO:0009252">
    <property type="term" value="P:peptidoglycan biosynthetic process"/>
    <property type="evidence" value="ECO:0007669"/>
    <property type="project" value="UniProtKB-UniRule"/>
</dbReference>
<keyword evidence="3 7" id="KW-1133">Transmembrane helix</keyword>
<dbReference type="AlphaFoldDB" id="A0A6V8PIR0"/>
<evidence type="ECO:0000313" key="8">
    <source>
        <dbReference type="EMBL" id="GFP32562.1"/>
    </source>
</evidence>
<keyword evidence="5 7" id="KW-0456">Lyase</keyword>
<evidence type="ECO:0000256" key="1">
    <source>
        <dbReference type="ARBA" id="ARBA00022475"/>
    </source>
</evidence>
<dbReference type="EC" id="4.2.2.29" evidence="7"/>
<evidence type="ECO:0000256" key="4">
    <source>
        <dbReference type="ARBA" id="ARBA00023136"/>
    </source>
</evidence>
<dbReference type="Proteomes" id="UP000568877">
    <property type="component" value="Unassembled WGS sequence"/>
</dbReference>
<comment type="function">
    <text evidence="7">Functions as a peptidoglycan terminase that cleaves nascent peptidoglycan strands endolytically to terminate their elongation.</text>
</comment>
<proteinExistence type="inferred from homology"/>
<keyword evidence="4 7" id="KW-0472">Membrane</keyword>
<reference evidence="8 9" key="1">
    <citation type="journal article" date="2020" name="Front. Microbiol.">
        <title>Single-cell genomics of novel Actinobacteria with the Wood-Ljungdahl pathway discovered in a serpentinizing system.</title>
        <authorList>
            <person name="Merino N."/>
            <person name="Kawai M."/>
            <person name="Boyd E.S."/>
            <person name="Colman D.R."/>
            <person name="McGlynn S.E."/>
            <person name="Nealson K.H."/>
            <person name="Kurokawa K."/>
            <person name="Hongoh Y."/>
        </authorList>
    </citation>
    <scope>NUCLEOTIDE SEQUENCE [LARGE SCALE GENOMIC DNA]</scope>
    <source>
        <strain evidence="8 9">S42</strain>
    </source>
</reference>
<protein>
    <recommendedName>
        <fullName evidence="7">Endolytic murein transglycosylase</fullName>
        <ecNumber evidence="7">4.2.2.29</ecNumber>
    </recommendedName>
    <alternativeName>
        <fullName evidence="7">Peptidoglycan lytic transglycosylase</fullName>
    </alternativeName>
    <alternativeName>
        <fullName evidence="7">Peptidoglycan polymerization terminase</fullName>
    </alternativeName>
</protein>
<dbReference type="InterPro" id="IPR003770">
    <property type="entry name" value="MLTG-like"/>
</dbReference>
<evidence type="ECO:0000256" key="6">
    <source>
        <dbReference type="ARBA" id="ARBA00023316"/>
    </source>
</evidence>
<evidence type="ECO:0000256" key="5">
    <source>
        <dbReference type="ARBA" id="ARBA00023239"/>
    </source>
</evidence>
<dbReference type="EMBL" id="BLSA01000100">
    <property type="protein sequence ID" value="GFP32562.1"/>
    <property type="molecule type" value="Genomic_DNA"/>
</dbReference>
<dbReference type="GO" id="GO:0005886">
    <property type="term" value="C:plasma membrane"/>
    <property type="evidence" value="ECO:0007669"/>
    <property type="project" value="UniProtKB-UniRule"/>
</dbReference>
<sequence>MLTWNRSKKIIMGVAVVLIASFLLALFALYQFSAPQSKAPKERMVINLGTSEKELIHQLHIQGYIRSPWAFNMVLTIKGWHGKIEPGGYLISKAMSAWTLADTLVNHPYQRWVLLPEGLRVEELAEILGSKLRWGEEQKSDFLNFAQEGYMFPDTYLLNLDYSGKEVAQRLMSNFNEKVRELFLEAQQANIRNDTLIILASLVQRETASEEEMPLISGIIWNRWLKGMRFEIDATVQYALGEEGNWWPMVKPEDYKVDSPYNTYLYEGRPPAPICSPGLAAIRAVIYPEETEYLYFLHDQGGKIHPARTYEQHLQNIEKYLK</sequence>
<evidence type="ECO:0000256" key="2">
    <source>
        <dbReference type="ARBA" id="ARBA00022692"/>
    </source>
</evidence>
<comment type="similarity">
    <text evidence="7">Belongs to the transglycosylase MltG family.</text>
</comment>
<dbReference type="PANTHER" id="PTHR30518">
    <property type="entry name" value="ENDOLYTIC MUREIN TRANSGLYCOSYLASE"/>
    <property type="match status" value="1"/>
</dbReference>
<name>A0A6V8PIR0_9ACTN</name>
<keyword evidence="2 7" id="KW-0812">Transmembrane</keyword>
<keyword evidence="1 7" id="KW-1003">Cell membrane</keyword>
<dbReference type="GO" id="GO:0008932">
    <property type="term" value="F:lytic endotransglycosylase activity"/>
    <property type="evidence" value="ECO:0007669"/>
    <property type="project" value="UniProtKB-UniRule"/>
</dbReference>
<feature type="site" description="Important for catalytic activity" evidence="7">
    <location>
        <position position="206"/>
    </location>
</feature>
<organism evidence="8 9">
    <name type="scientific">Candidatus Hakubella thermalkaliphila</name>
    <dbReference type="NCBI Taxonomy" id="2754717"/>
    <lineage>
        <taxon>Bacteria</taxon>
        <taxon>Bacillati</taxon>
        <taxon>Actinomycetota</taxon>
        <taxon>Actinomycetota incertae sedis</taxon>
        <taxon>Candidatus Hakubellales</taxon>
        <taxon>Candidatus Hakubellaceae</taxon>
        <taxon>Candidatus Hakubella</taxon>
    </lineage>
</organism>
<dbReference type="PANTHER" id="PTHR30518:SF2">
    <property type="entry name" value="ENDOLYTIC MUREIN TRANSGLYCOSYLASE"/>
    <property type="match status" value="1"/>
</dbReference>
<evidence type="ECO:0000256" key="7">
    <source>
        <dbReference type="HAMAP-Rule" id="MF_02065"/>
    </source>
</evidence>
<dbReference type="Pfam" id="PF02618">
    <property type="entry name" value="YceG"/>
    <property type="match status" value="1"/>
</dbReference>
<accession>A0A6V8PIR0</accession>
<gene>
    <name evidence="7" type="primary">mltG</name>
    <name evidence="8" type="ORF">HKBW3S42_00866</name>
</gene>
<evidence type="ECO:0000313" key="9">
    <source>
        <dbReference type="Proteomes" id="UP000568877"/>
    </source>
</evidence>
<evidence type="ECO:0000256" key="3">
    <source>
        <dbReference type="ARBA" id="ARBA00022989"/>
    </source>
</evidence>
<dbReference type="GO" id="GO:0071555">
    <property type="term" value="P:cell wall organization"/>
    <property type="evidence" value="ECO:0007669"/>
    <property type="project" value="UniProtKB-KW"/>
</dbReference>